<proteinExistence type="predicted"/>
<evidence type="ECO:0000256" key="7">
    <source>
        <dbReference type="SAM" id="Phobius"/>
    </source>
</evidence>
<feature type="transmembrane region" description="Helical" evidence="7">
    <location>
        <begin position="78"/>
        <end position="97"/>
    </location>
</feature>
<dbReference type="InterPro" id="IPR020846">
    <property type="entry name" value="MFS_dom"/>
</dbReference>
<feature type="transmembrane region" description="Helical" evidence="7">
    <location>
        <begin position="304"/>
        <end position="325"/>
    </location>
</feature>
<accession>A0AAF0JM74</accession>
<dbReference type="CDD" id="cd17321">
    <property type="entry name" value="MFS_MMR_MDR_like"/>
    <property type="match status" value="1"/>
</dbReference>
<keyword evidence="2" id="KW-0813">Transport</keyword>
<feature type="domain" description="Major facilitator superfamily (MFS) profile" evidence="8">
    <location>
        <begin position="12"/>
        <end position="468"/>
    </location>
</feature>
<dbReference type="PROSITE" id="PS50850">
    <property type="entry name" value="MFS"/>
    <property type="match status" value="1"/>
</dbReference>
<dbReference type="EMBL" id="CP091092">
    <property type="protein sequence ID" value="WFN36131.1"/>
    <property type="molecule type" value="Genomic_DNA"/>
</dbReference>
<evidence type="ECO:0000256" key="1">
    <source>
        <dbReference type="ARBA" id="ARBA00004651"/>
    </source>
</evidence>
<feature type="transmembrane region" description="Helical" evidence="7">
    <location>
        <begin position="7"/>
        <end position="25"/>
    </location>
</feature>
<dbReference type="GO" id="GO:0005886">
    <property type="term" value="C:plasma membrane"/>
    <property type="evidence" value="ECO:0007669"/>
    <property type="project" value="UniProtKB-SubCell"/>
</dbReference>
<keyword evidence="3" id="KW-1003">Cell membrane</keyword>
<feature type="transmembrane region" description="Helical" evidence="7">
    <location>
        <begin position="440"/>
        <end position="462"/>
    </location>
</feature>
<feature type="transmembrane region" description="Helical" evidence="7">
    <location>
        <begin position="103"/>
        <end position="125"/>
    </location>
</feature>
<dbReference type="AlphaFoldDB" id="A0AAF0JM74"/>
<keyword evidence="4 7" id="KW-0812">Transmembrane</keyword>
<protein>
    <submittedName>
        <fullName evidence="9">MFS transporter</fullName>
    </submittedName>
</protein>
<feature type="transmembrane region" description="Helical" evidence="7">
    <location>
        <begin position="332"/>
        <end position="351"/>
    </location>
</feature>
<evidence type="ECO:0000259" key="8">
    <source>
        <dbReference type="PROSITE" id="PS50850"/>
    </source>
</evidence>
<feature type="transmembrane region" description="Helical" evidence="7">
    <location>
        <begin position="397"/>
        <end position="420"/>
    </location>
</feature>
<dbReference type="SUPFAM" id="SSF103473">
    <property type="entry name" value="MFS general substrate transporter"/>
    <property type="match status" value="1"/>
</dbReference>
<dbReference type="Gene3D" id="1.20.1720.10">
    <property type="entry name" value="Multidrug resistance protein D"/>
    <property type="match status" value="1"/>
</dbReference>
<organism evidence="9 10">
    <name type="scientific">Methanomicrobium antiquum</name>
    <dbReference type="NCBI Taxonomy" id="487686"/>
    <lineage>
        <taxon>Archaea</taxon>
        <taxon>Methanobacteriati</taxon>
        <taxon>Methanobacteriota</taxon>
        <taxon>Stenosarchaea group</taxon>
        <taxon>Methanomicrobia</taxon>
        <taxon>Methanomicrobiales</taxon>
        <taxon>Methanomicrobiaceae</taxon>
        <taxon>Methanomicrobium</taxon>
    </lineage>
</organism>
<feature type="transmembrane region" description="Helical" evidence="7">
    <location>
        <begin position="267"/>
        <end position="292"/>
    </location>
</feature>
<evidence type="ECO:0000256" key="4">
    <source>
        <dbReference type="ARBA" id="ARBA00022692"/>
    </source>
</evidence>
<dbReference type="PRINTS" id="PR01036">
    <property type="entry name" value="TCRTETB"/>
</dbReference>
<evidence type="ECO:0000256" key="2">
    <source>
        <dbReference type="ARBA" id="ARBA00022448"/>
    </source>
</evidence>
<dbReference type="NCBIfam" id="TIGR00711">
    <property type="entry name" value="efflux_EmrB"/>
    <property type="match status" value="1"/>
</dbReference>
<sequence>MNSSETCPSYLILLVVGIGAFMDGLDGAIVNVSLPQIASGFNAEFGLASLVVTVYLVALSAFMIIFAKSSAFIGIKKIYTGGLLLFTISSVFCAASWNIETLIAFRALQGLGAAMIAPSAVATIAIHIKESERAKSLGIIAAASALAFAIGPVAGGFITEFLSWHWIFLINIPIGIAGMILAKYSLPEDTPKPFRKADFDYVGSILFIIAMTFFILPLGFLGGKADGILNPAYLLIISAVFFILFISAERKAKEPVIDLILFFDKNFTYSTISYSVAMLAYGGLILILPFYFEYIMGMSPGKSGLFLLIPSVLITILSPLGGHIADKKGARMICFASSAVFLISLSVIFLTFGLKEIIWTVLALIIMGIGLGPFMSAGSSRIIEHSDKDKKEIASGIMSTSIYFGTALGTALFTAIFGFFSGGAGLKMGIEISVSEFMTGFNSAVGAGIFFSLIIVITAYLAKDKLKT</sequence>
<feature type="transmembrane region" description="Helical" evidence="7">
    <location>
        <begin position="45"/>
        <end position="66"/>
    </location>
</feature>
<evidence type="ECO:0000256" key="5">
    <source>
        <dbReference type="ARBA" id="ARBA00022989"/>
    </source>
</evidence>
<name>A0AAF0JM74_9EURY</name>
<dbReference type="PANTHER" id="PTHR42718:SF46">
    <property type="entry name" value="BLR6921 PROTEIN"/>
    <property type="match status" value="1"/>
</dbReference>
<dbReference type="RefSeq" id="WP_278098970.1">
    <property type="nucleotide sequence ID" value="NZ_CP091092.1"/>
</dbReference>
<dbReference type="KEGG" id="manq:L1994_08230"/>
<dbReference type="InterPro" id="IPR004638">
    <property type="entry name" value="EmrB-like"/>
</dbReference>
<dbReference type="Gene3D" id="1.20.1250.20">
    <property type="entry name" value="MFS general substrate transporter like domains"/>
    <property type="match status" value="1"/>
</dbReference>
<evidence type="ECO:0000313" key="9">
    <source>
        <dbReference type="EMBL" id="WFN36131.1"/>
    </source>
</evidence>
<dbReference type="InterPro" id="IPR036259">
    <property type="entry name" value="MFS_trans_sf"/>
</dbReference>
<dbReference type="InterPro" id="IPR011701">
    <property type="entry name" value="MFS"/>
</dbReference>
<keyword evidence="10" id="KW-1185">Reference proteome</keyword>
<feature type="transmembrane region" description="Helical" evidence="7">
    <location>
        <begin position="164"/>
        <end position="182"/>
    </location>
</feature>
<feature type="transmembrane region" description="Helical" evidence="7">
    <location>
        <begin position="228"/>
        <end position="246"/>
    </location>
</feature>
<feature type="transmembrane region" description="Helical" evidence="7">
    <location>
        <begin position="357"/>
        <end position="376"/>
    </location>
</feature>
<dbReference type="GO" id="GO:0022857">
    <property type="term" value="F:transmembrane transporter activity"/>
    <property type="evidence" value="ECO:0007669"/>
    <property type="project" value="InterPro"/>
</dbReference>
<dbReference type="Proteomes" id="UP001218895">
    <property type="component" value="Chromosome"/>
</dbReference>
<reference evidence="9" key="1">
    <citation type="submission" date="2022-01" db="EMBL/GenBank/DDBJ databases">
        <title>Complete genome of Methanomicrobium antiquum DSM 21220.</title>
        <authorList>
            <person name="Chen S.-C."/>
            <person name="You Y.-T."/>
            <person name="Zhou Y.-Z."/>
            <person name="Lai M.-C."/>
        </authorList>
    </citation>
    <scope>NUCLEOTIDE SEQUENCE</scope>
    <source>
        <strain evidence="9">DSM 21220</strain>
    </source>
</reference>
<dbReference type="PANTHER" id="PTHR42718">
    <property type="entry name" value="MAJOR FACILITATOR SUPERFAMILY MULTIDRUG TRANSPORTER MFSC"/>
    <property type="match status" value="1"/>
</dbReference>
<comment type="subcellular location">
    <subcellularLocation>
        <location evidence="1">Cell membrane</location>
        <topology evidence="1">Multi-pass membrane protein</topology>
    </subcellularLocation>
</comment>
<gene>
    <name evidence="9" type="ORF">L1994_08230</name>
</gene>
<keyword evidence="5 7" id="KW-1133">Transmembrane helix</keyword>
<keyword evidence="6 7" id="KW-0472">Membrane</keyword>
<evidence type="ECO:0000256" key="6">
    <source>
        <dbReference type="ARBA" id="ARBA00023136"/>
    </source>
</evidence>
<dbReference type="Pfam" id="PF07690">
    <property type="entry name" value="MFS_1"/>
    <property type="match status" value="1"/>
</dbReference>
<feature type="transmembrane region" description="Helical" evidence="7">
    <location>
        <begin position="202"/>
        <end position="222"/>
    </location>
</feature>
<dbReference type="GeneID" id="79950378"/>
<feature type="transmembrane region" description="Helical" evidence="7">
    <location>
        <begin position="137"/>
        <end position="158"/>
    </location>
</feature>
<evidence type="ECO:0000313" key="10">
    <source>
        <dbReference type="Proteomes" id="UP001218895"/>
    </source>
</evidence>
<evidence type="ECO:0000256" key="3">
    <source>
        <dbReference type="ARBA" id="ARBA00022475"/>
    </source>
</evidence>